<feature type="compositionally biased region" description="Acidic residues" evidence="1">
    <location>
        <begin position="19"/>
        <end position="34"/>
    </location>
</feature>
<dbReference type="InterPro" id="IPR036680">
    <property type="entry name" value="SPOR-like_sf"/>
</dbReference>
<dbReference type="EMBL" id="SRLE01000009">
    <property type="protein sequence ID" value="TGD72768.1"/>
    <property type="molecule type" value="Genomic_DNA"/>
</dbReference>
<evidence type="ECO:0000256" key="1">
    <source>
        <dbReference type="SAM" id="MobiDB-lite"/>
    </source>
</evidence>
<sequence length="357" mass="39493">MSNNEKRYGYAENERGEPAADELFEDEDFEEPDRDSDFAAIYTEVDDEFDDERDTPADDTDERSADNSGWSLVQEEQDELSALTDTDEEEDWEAERDEEEYERHAPGHNTFAAQATTASQFDPDTPERGDVDDAAQEYAAEEEDFREVTLSIGMIVVAVIALLLLAVGGYGVIKQRAEMKEEIRLLQGRLATAAPPSEVTASRAAAEAAEEENRELLADIEQLGRENRNLQAIVAGLESQLAAQQEALEKTPPPAPAPKPTPRTSAPTSEPVATTDDPGSGWFVNFSSYSQRETAENWVKRIRPEQGRAIVAAGESNGRTIYRVRVVDLPDKTAADAVARQLEADFKLPKLWVGELP</sequence>
<comment type="caution">
    <text evidence="4">The sequence shown here is derived from an EMBL/GenBank/DDBJ whole genome shotgun (WGS) entry which is preliminary data.</text>
</comment>
<keyword evidence="2" id="KW-1133">Transmembrane helix</keyword>
<feature type="region of interest" description="Disordered" evidence="1">
    <location>
        <begin position="1"/>
        <end position="130"/>
    </location>
</feature>
<feature type="compositionally biased region" description="Acidic residues" evidence="1">
    <location>
        <begin position="75"/>
        <end position="100"/>
    </location>
</feature>
<feature type="transmembrane region" description="Helical" evidence="2">
    <location>
        <begin position="150"/>
        <end position="173"/>
    </location>
</feature>
<evidence type="ECO:0000313" key="4">
    <source>
        <dbReference type="EMBL" id="TGD72768.1"/>
    </source>
</evidence>
<reference evidence="4 5" key="1">
    <citation type="submission" date="2019-04" db="EMBL/GenBank/DDBJ databases">
        <title>Taxonomy of novel Haliea sp. from mangrove soil of West Coast of India.</title>
        <authorList>
            <person name="Verma A."/>
            <person name="Kumar P."/>
            <person name="Krishnamurthi S."/>
        </authorList>
    </citation>
    <scope>NUCLEOTIDE SEQUENCE [LARGE SCALE GENOMIC DNA]</scope>
    <source>
        <strain evidence="4 5">SAOS-164</strain>
    </source>
</reference>
<proteinExistence type="predicted"/>
<evidence type="ECO:0000313" key="5">
    <source>
        <dbReference type="Proteomes" id="UP000298050"/>
    </source>
</evidence>
<name>A0A4Z0M074_9GAMM</name>
<feature type="compositionally biased region" description="Low complexity" evidence="1">
    <location>
        <begin position="110"/>
        <end position="121"/>
    </location>
</feature>
<dbReference type="Pfam" id="PF05036">
    <property type="entry name" value="SPOR"/>
    <property type="match status" value="1"/>
</dbReference>
<gene>
    <name evidence="4" type="ORF">E4634_14730</name>
</gene>
<dbReference type="Gene3D" id="3.30.70.1070">
    <property type="entry name" value="Sporulation related repeat"/>
    <property type="match status" value="1"/>
</dbReference>
<keyword evidence="2" id="KW-0812">Transmembrane</keyword>
<evidence type="ECO:0000259" key="3">
    <source>
        <dbReference type="PROSITE" id="PS51724"/>
    </source>
</evidence>
<keyword evidence="5" id="KW-1185">Reference proteome</keyword>
<organism evidence="4 5">
    <name type="scientific">Mangrovimicrobium sediminis</name>
    <dbReference type="NCBI Taxonomy" id="2562682"/>
    <lineage>
        <taxon>Bacteria</taxon>
        <taxon>Pseudomonadati</taxon>
        <taxon>Pseudomonadota</taxon>
        <taxon>Gammaproteobacteria</taxon>
        <taxon>Cellvibrionales</taxon>
        <taxon>Halieaceae</taxon>
        <taxon>Mangrovimicrobium</taxon>
    </lineage>
</organism>
<dbReference type="AlphaFoldDB" id="A0A4Z0M074"/>
<feature type="compositionally biased region" description="Basic and acidic residues" evidence="1">
    <location>
        <begin position="1"/>
        <end position="18"/>
    </location>
</feature>
<dbReference type="RefSeq" id="WP_135445204.1">
    <property type="nucleotide sequence ID" value="NZ_SRLE01000009.1"/>
</dbReference>
<feature type="domain" description="SPOR" evidence="3">
    <location>
        <begin position="276"/>
        <end position="355"/>
    </location>
</feature>
<feature type="compositionally biased region" description="Acidic residues" evidence="1">
    <location>
        <begin position="44"/>
        <end position="61"/>
    </location>
</feature>
<keyword evidence="2" id="KW-0472">Membrane</keyword>
<dbReference type="Proteomes" id="UP000298050">
    <property type="component" value="Unassembled WGS sequence"/>
</dbReference>
<dbReference type="PROSITE" id="PS51724">
    <property type="entry name" value="SPOR"/>
    <property type="match status" value="1"/>
</dbReference>
<evidence type="ECO:0000256" key="2">
    <source>
        <dbReference type="SAM" id="Phobius"/>
    </source>
</evidence>
<feature type="region of interest" description="Disordered" evidence="1">
    <location>
        <begin position="245"/>
        <end position="280"/>
    </location>
</feature>
<accession>A0A4Z0M074</accession>
<dbReference type="GO" id="GO:0042834">
    <property type="term" value="F:peptidoglycan binding"/>
    <property type="evidence" value="ECO:0007669"/>
    <property type="project" value="InterPro"/>
</dbReference>
<dbReference type="InterPro" id="IPR007730">
    <property type="entry name" value="SPOR-like_dom"/>
</dbReference>
<dbReference type="SUPFAM" id="SSF110997">
    <property type="entry name" value="Sporulation related repeat"/>
    <property type="match status" value="1"/>
</dbReference>
<dbReference type="OrthoDB" id="5740403at2"/>
<feature type="compositionally biased region" description="Pro residues" evidence="1">
    <location>
        <begin position="251"/>
        <end position="261"/>
    </location>
</feature>
<protein>
    <submittedName>
        <fullName evidence="4">SPOR domain-containing protein</fullName>
    </submittedName>
</protein>